<organism evidence="1">
    <name type="scientific">marine sediment metagenome</name>
    <dbReference type="NCBI Taxonomy" id="412755"/>
    <lineage>
        <taxon>unclassified sequences</taxon>
        <taxon>metagenomes</taxon>
        <taxon>ecological metagenomes</taxon>
    </lineage>
</organism>
<accession>A0A0F9T3Q4</accession>
<dbReference type="AlphaFoldDB" id="A0A0F9T3Q4"/>
<evidence type="ECO:0000313" key="1">
    <source>
        <dbReference type="EMBL" id="KKN75885.1"/>
    </source>
</evidence>
<sequence length="63" mass="7305">MTSYPNPLDYVIVSMDKRCPKCDADAQKTEIKEGYTAHRGNCDIGIENGRVYGMRCFWCRYSF</sequence>
<proteinExistence type="predicted"/>
<name>A0A0F9T3Q4_9ZZZZ</name>
<comment type="caution">
    <text evidence="1">The sequence shown here is derived from an EMBL/GenBank/DDBJ whole genome shotgun (WGS) entry which is preliminary data.</text>
</comment>
<reference evidence="1" key="1">
    <citation type="journal article" date="2015" name="Nature">
        <title>Complex archaea that bridge the gap between prokaryotes and eukaryotes.</title>
        <authorList>
            <person name="Spang A."/>
            <person name="Saw J.H."/>
            <person name="Jorgensen S.L."/>
            <person name="Zaremba-Niedzwiedzka K."/>
            <person name="Martijn J."/>
            <person name="Lind A.E."/>
            <person name="van Eijk R."/>
            <person name="Schleper C."/>
            <person name="Guy L."/>
            <person name="Ettema T.J."/>
        </authorList>
    </citation>
    <scope>NUCLEOTIDE SEQUENCE</scope>
</reference>
<gene>
    <name evidence="1" type="ORF">LCGC14_0375930</name>
</gene>
<protein>
    <submittedName>
        <fullName evidence="1">Uncharacterized protein</fullName>
    </submittedName>
</protein>
<dbReference type="EMBL" id="LAZR01000302">
    <property type="protein sequence ID" value="KKN75885.1"/>
    <property type="molecule type" value="Genomic_DNA"/>
</dbReference>